<organism evidence="2 3">
    <name type="scientific">Phytophthora fragariae</name>
    <dbReference type="NCBI Taxonomy" id="53985"/>
    <lineage>
        <taxon>Eukaryota</taxon>
        <taxon>Sar</taxon>
        <taxon>Stramenopiles</taxon>
        <taxon>Oomycota</taxon>
        <taxon>Peronosporomycetes</taxon>
        <taxon>Peronosporales</taxon>
        <taxon>Peronosporaceae</taxon>
        <taxon>Phytophthora</taxon>
    </lineage>
</organism>
<feature type="chain" id="PRO_5026065329" evidence="1">
    <location>
        <begin position="21"/>
        <end position="61"/>
    </location>
</feature>
<evidence type="ECO:0000313" key="2">
    <source>
        <dbReference type="EMBL" id="KAE9303527.1"/>
    </source>
</evidence>
<name>A0A6G0QUK5_9STRA</name>
<dbReference type="Proteomes" id="UP000486351">
    <property type="component" value="Unassembled WGS sequence"/>
</dbReference>
<evidence type="ECO:0000256" key="1">
    <source>
        <dbReference type="SAM" id="SignalP"/>
    </source>
</evidence>
<gene>
    <name evidence="2" type="ORF">PF008_g22208</name>
</gene>
<comment type="caution">
    <text evidence="2">The sequence shown here is derived from an EMBL/GenBank/DDBJ whole genome shotgun (WGS) entry which is preliminary data.</text>
</comment>
<sequence>MTSYVHIALVTVSVVAQSAALNPHAHCSGSQTKSLPPPDDEHLCEIPDVRCDASAAVLTSL</sequence>
<protein>
    <submittedName>
        <fullName evidence="2">Uncharacterized protein</fullName>
    </submittedName>
</protein>
<dbReference type="AlphaFoldDB" id="A0A6G0QUK5"/>
<dbReference type="EMBL" id="QXFY01002075">
    <property type="protein sequence ID" value="KAE9303527.1"/>
    <property type="molecule type" value="Genomic_DNA"/>
</dbReference>
<accession>A0A6G0QUK5</accession>
<evidence type="ECO:0000313" key="3">
    <source>
        <dbReference type="Proteomes" id="UP000486351"/>
    </source>
</evidence>
<reference evidence="2 3" key="1">
    <citation type="submission" date="2018-09" db="EMBL/GenBank/DDBJ databases">
        <title>Genomic investigation of the strawberry pathogen Phytophthora fragariae indicates pathogenicity is determined by transcriptional variation in three key races.</title>
        <authorList>
            <person name="Adams T.M."/>
            <person name="Armitage A.D."/>
            <person name="Sobczyk M.K."/>
            <person name="Bates H.J."/>
            <person name="Dunwell J.M."/>
            <person name="Nellist C.F."/>
            <person name="Harrison R.J."/>
        </authorList>
    </citation>
    <scope>NUCLEOTIDE SEQUENCE [LARGE SCALE GENOMIC DNA]</scope>
    <source>
        <strain evidence="2 3">NOV-77</strain>
    </source>
</reference>
<proteinExistence type="predicted"/>
<feature type="signal peptide" evidence="1">
    <location>
        <begin position="1"/>
        <end position="20"/>
    </location>
</feature>
<keyword evidence="1" id="KW-0732">Signal</keyword>